<dbReference type="eggNOG" id="ENOG502S2V9">
    <property type="taxonomic scope" value="Eukaryota"/>
</dbReference>
<name>M3BBZ1_PSEFD</name>
<keyword evidence="3" id="KW-1185">Reference proteome</keyword>
<dbReference type="RefSeq" id="XP_007923937.1">
    <property type="nucleotide sequence ID" value="XM_007925746.1"/>
</dbReference>
<organism evidence="2 3">
    <name type="scientific">Pseudocercospora fijiensis (strain CIRAD86)</name>
    <name type="common">Black leaf streak disease fungus</name>
    <name type="synonym">Mycosphaerella fijiensis</name>
    <dbReference type="NCBI Taxonomy" id="383855"/>
    <lineage>
        <taxon>Eukaryota</taxon>
        <taxon>Fungi</taxon>
        <taxon>Dikarya</taxon>
        <taxon>Ascomycota</taxon>
        <taxon>Pezizomycotina</taxon>
        <taxon>Dothideomycetes</taxon>
        <taxon>Dothideomycetidae</taxon>
        <taxon>Mycosphaerellales</taxon>
        <taxon>Mycosphaerellaceae</taxon>
        <taxon>Pseudocercospora</taxon>
    </lineage>
</organism>
<gene>
    <name evidence="2" type="ORF">MYCFIDRAFT_131509</name>
</gene>
<dbReference type="AlphaFoldDB" id="M3BBZ1"/>
<evidence type="ECO:0000259" key="1">
    <source>
        <dbReference type="Pfam" id="PF06985"/>
    </source>
</evidence>
<proteinExistence type="predicted"/>
<dbReference type="PANTHER" id="PTHR24148:SF64">
    <property type="entry name" value="HETEROKARYON INCOMPATIBILITY DOMAIN-CONTAINING PROTEIN"/>
    <property type="match status" value="1"/>
</dbReference>
<evidence type="ECO:0000313" key="2">
    <source>
        <dbReference type="EMBL" id="EME86782.1"/>
    </source>
</evidence>
<feature type="domain" description="Heterokaryon incompatibility" evidence="1">
    <location>
        <begin position="39"/>
        <end position="191"/>
    </location>
</feature>
<dbReference type="OrthoDB" id="3647238at2759"/>
<reference evidence="2 3" key="1">
    <citation type="journal article" date="2012" name="PLoS Pathog.">
        <title>Diverse lifestyles and strategies of plant pathogenesis encoded in the genomes of eighteen Dothideomycetes fungi.</title>
        <authorList>
            <person name="Ohm R.A."/>
            <person name="Feau N."/>
            <person name="Henrissat B."/>
            <person name="Schoch C.L."/>
            <person name="Horwitz B.A."/>
            <person name="Barry K.W."/>
            <person name="Condon B.J."/>
            <person name="Copeland A.C."/>
            <person name="Dhillon B."/>
            <person name="Glaser F."/>
            <person name="Hesse C.N."/>
            <person name="Kosti I."/>
            <person name="LaButti K."/>
            <person name="Lindquist E.A."/>
            <person name="Lucas S."/>
            <person name="Salamov A.A."/>
            <person name="Bradshaw R.E."/>
            <person name="Ciuffetti L."/>
            <person name="Hamelin R.C."/>
            <person name="Kema G.H.J."/>
            <person name="Lawrence C."/>
            <person name="Scott J.A."/>
            <person name="Spatafora J.W."/>
            <person name="Turgeon B.G."/>
            <person name="de Wit P.J.G.M."/>
            <person name="Zhong S."/>
            <person name="Goodwin S.B."/>
            <person name="Grigoriev I.V."/>
        </authorList>
    </citation>
    <scope>NUCLEOTIDE SEQUENCE [LARGE SCALE GENOMIC DNA]</scope>
    <source>
        <strain evidence="2 3">CIRAD86</strain>
    </source>
</reference>
<dbReference type="PANTHER" id="PTHR24148">
    <property type="entry name" value="ANKYRIN REPEAT DOMAIN-CONTAINING PROTEIN 39 HOMOLOG-RELATED"/>
    <property type="match status" value="1"/>
</dbReference>
<dbReference type="Pfam" id="PF06985">
    <property type="entry name" value="HET"/>
    <property type="match status" value="1"/>
</dbReference>
<accession>M3BBZ1</accession>
<dbReference type="EMBL" id="KB446556">
    <property type="protein sequence ID" value="EME86782.1"/>
    <property type="molecule type" value="Genomic_DNA"/>
</dbReference>
<dbReference type="Proteomes" id="UP000016932">
    <property type="component" value="Unassembled WGS sequence"/>
</dbReference>
<sequence>MYQPLPENAIRVLYLYPGTGADPLNCKLVHVDLSEKPQFEAVSYLWGSALDRSEIAIEGFAKHLVITESGAQALRRLRHATEPRALWMDQICINQTDVAERSKQVGIMHRIFSGADRVLMYLGDDAGALASYAKEFIEDVQDRWETGAKAHGDDVRTMEHERLPSPDSKKWVAFRTLMSLRYFRRVWMLQEVMLATEATAFWGDCEIPWMHIARAAAW</sequence>
<dbReference type="InterPro" id="IPR010730">
    <property type="entry name" value="HET"/>
</dbReference>
<feature type="non-terminal residue" evidence="2">
    <location>
        <position position="218"/>
    </location>
</feature>
<dbReference type="HOGENOM" id="CLU_004184_6_0_1"/>
<protein>
    <recommendedName>
        <fullName evidence="1">Heterokaryon incompatibility domain-containing protein</fullName>
    </recommendedName>
</protein>
<dbReference type="STRING" id="383855.M3BBZ1"/>
<dbReference type="KEGG" id="pfj:MYCFIDRAFT_131509"/>
<dbReference type="GeneID" id="19330784"/>
<evidence type="ECO:0000313" key="3">
    <source>
        <dbReference type="Proteomes" id="UP000016932"/>
    </source>
</evidence>
<dbReference type="VEuPathDB" id="FungiDB:MYCFIDRAFT_131509"/>
<dbReference type="InterPro" id="IPR052895">
    <property type="entry name" value="HetReg/Transcr_Mod"/>
</dbReference>